<dbReference type="EMBL" id="UYJE01000018">
    <property type="protein sequence ID" value="VDH89274.1"/>
    <property type="molecule type" value="Genomic_DNA"/>
</dbReference>
<evidence type="ECO:0000313" key="2">
    <source>
        <dbReference type="EMBL" id="VDH89274.1"/>
    </source>
</evidence>
<keyword evidence="3" id="KW-1185">Reference proteome</keyword>
<evidence type="ECO:0000313" key="3">
    <source>
        <dbReference type="Proteomes" id="UP000596742"/>
    </source>
</evidence>
<accession>A0A8B6BFC9</accession>
<feature type="compositionally biased region" description="Basic residues" evidence="1">
    <location>
        <begin position="213"/>
        <end position="227"/>
    </location>
</feature>
<reference evidence="2" key="1">
    <citation type="submission" date="2018-11" db="EMBL/GenBank/DDBJ databases">
        <authorList>
            <person name="Alioto T."/>
            <person name="Alioto T."/>
        </authorList>
    </citation>
    <scope>NUCLEOTIDE SEQUENCE</scope>
</reference>
<feature type="region of interest" description="Disordered" evidence="1">
    <location>
        <begin position="187"/>
        <end position="227"/>
    </location>
</feature>
<dbReference type="OrthoDB" id="6178341at2759"/>
<comment type="caution">
    <text evidence="2">The sequence shown here is derived from an EMBL/GenBank/DDBJ whole genome shotgun (WGS) entry which is preliminary data.</text>
</comment>
<evidence type="ECO:0000256" key="1">
    <source>
        <dbReference type="SAM" id="MobiDB-lite"/>
    </source>
</evidence>
<dbReference type="Proteomes" id="UP000596742">
    <property type="component" value="Unassembled WGS sequence"/>
</dbReference>
<protein>
    <submittedName>
        <fullName evidence="2">Uncharacterized protein</fullName>
    </submittedName>
</protein>
<dbReference type="AlphaFoldDB" id="A0A8B6BFC9"/>
<name>A0A8B6BFC9_MYTGA</name>
<organism evidence="2 3">
    <name type="scientific">Mytilus galloprovincialis</name>
    <name type="common">Mediterranean mussel</name>
    <dbReference type="NCBI Taxonomy" id="29158"/>
    <lineage>
        <taxon>Eukaryota</taxon>
        <taxon>Metazoa</taxon>
        <taxon>Spiralia</taxon>
        <taxon>Lophotrochozoa</taxon>
        <taxon>Mollusca</taxon>
        <taxon>Bivalvia</taxon>
        <taxon>Autobranchia</taxon>
        <taxon>Pteriomorphia</taxon>
        <taxon>Mytilida</taxon>
        <taxon>Mytiloidea</taxon>
        <taxon>Mytilidae</taxon>
        <taxon>Mytilinae</taxon>
        <taxon>Mytilus</taxon>
    </lineage>
</organism>
<feature type="compositionally biased region" description="Low complexity" evidence="1">
    <location>
        <begin position="187"/>
        <end position="208"/>
    </location>
</feature>
<gene>
    <name evidence="2" type="ORF">MGAL_10B022383</name>
</gene>
<sequence>MNRLSVEFANSADNTFMCPHVLSSNCKRVTEIPCKFPCTWRNKTFNIYSDGVSNYDISFSGDGQTLKYDFLEQEQCYQITERFIITRNTNRDNHFSCYGIFYDIESPLKFQYSLTTTELPNQTGELADICDVCYGGGGGVEAVALGVAPTLPPVRSVACNQPSTCTSGTGTPCNMSDIIPRGCAVTTTESPTTTTEQTTTITEATTTKEPTKTTKRHCRRKKHPRTK</sequence>
<proteinExistence type="predicted"/>